<dbReference type="GO" id="GO:0005783">
    <property type="term" value="C:endoplasmic reticulum"/>
    <property type="evidence" value="ECO:0007669"/>
    <property type="project" value="UniProtKB-SubCell"/>
</dbReference>
<evidence type="ECO:0000256" key="2">
    <source>
        <dbReference type="ARBA" id="ARBA00004240"/>
    </source>
</evidence>
<dbReference type="InterPro" id="IPR002110">
    <property type="entry name" value="Ankyrin_rpt"/>
</dbReference>
<dbReference type="Proteomes" id="UP001281614">
    <property type="component" value="Unassembled WGS sequence"/>
</dbReference>
<sequence>MVTSSATRDRLGLIELYPGANNTSGDRIENDIVFVHGLRGASHSTWTAKNAAGESVMWPEQLLPDDLDCNRSRIMTYGYDSNVHNLLSNASMATIRHHSDSLLHYLKTERSMCRERPLVFVAHSLGGLIVTDAVHKADNSIDYSDIGKHTKAILFFGTPHHGSADADFGGAVAKTLAMVPGTKTTNPYIVKQLQPSDISLQDLEDNFSTLAAKRRAENPIHIACFYEDVAIPRLNSVVSVIRIQKLKSPAEISGFAGAVTEIRPRRIHYSAVAHRLAPVVPRQSATMEAYTKIKFDTDHFDLVKFGDRDWRYKSFLGELRSVLPIAPEKVKNAIMRDNDRILQRILDTKCFDFNSTPVDSDDTGYAICLAAHRGRVKTFKLLANNPNVDYNIQDRKRGQTPLIRAAKGINDFPGNLEIAQLLLDKEDVKIDTQDR</sequence>
<dbReference type="Gene3D" id="3.40.50.1820">
    <property type="entry name" value="alpha/beta hydrolase"/>
    <property type="match status" value="1"/>
</dbReference>
<comment type="similarity">
    <text evidence="4">Belongs to the putative lipase ROG1 family.</text>
</comment>
<dbReference type="SUPFAM" id="SSF48403">
    <property type="entry name" value="Ankyrin repeat"/>
    <property type="match status" value="1"/>
</dbReference>
<dbReference type="InterPro" id="IPR052374">
    <property type="entry name" value="SERAC1"/>
</dbReference>
<keyword evidence="7" id="KW-0472">Membrane</keyword>
<dbReference type="PANTHER" id="PTHR48182:SF2">
    <property type="entry name" value="PROTEIN SERAC1"/>
    <property type="match status" value="1"/>
</dbReference>
<dbReference type="GO" id="GO:0005739">
    <property type="term" value="C:mitochondrion"/>
    <property type="evidence" value="ECO:0007669"/>
    <property type="project" value="UniProtKB-SubCell"/>
</dbReference>
<evidence type="ECO:0000256" key="5">
    <source>
        <dbReference type="ARBA" id="ARBA00022824"/>
    </source>
</evidence>
<dbReference type="InterPro" id="IPR029058">
    <property type="entry name" value="AB_hydrolase_fold"/>
</dbReference>
<evidence type="ECO:0000313" key="10">
    <source>
        <dbReference type="Proteomes" id="UP001281614"/>
    </source>
</evidence>
<reference evidence="9" key="1">
    <citation type="submission" date="2023-02" db="EMBL/GenBank/DDBJ databases">
        <title>Colletotrichum kahawae CIFC_Que2 genome sequencing and assembly.</title>
        <authorList>
            <person name="Baroncelli R."/>
        </authorList>
    </citation>
    <scope>NUCLEOTIDE SEQUENCE</scope>
    <source>
        <strain evidence="9">CIFC_Que2</strain>
    </source>
</reference>
<gene>
    <name evidence="9" type="ORF">CKAH01_17382</name>
</gene>
<dbReference type="GO" id="GO:0016020">
    <property type="term" value="C:membrane"/>
    <property type="evidence" value="ECO:0007669"/>
    <property type="project" value="UniProtKB-SubCell"/>
</dbReference>
<dbReference type="Gene3D" id="1.25.40.20">
    <property type="entry name" value="Ankyrin repeat-containing domain"/>
    <property type="match status" value="1"/>
</dbReference>
<dbReference type="InterPro" id="IPR036770">
    <property type="entry name" value="Ankyrin_rpt-contain_sf"/>
</dbReference>
<evidence type="ECO:0000256" key="4">
    <source>
        <dbReference type="ARBA" id="ARBA00007920"/>
    </source>
</evidence>
<protein>
    <recommendedName>
        <fullName evidence="8">DUF676 domain-containing protein</fullName>
    </recommendedName>
</protein>
<evidence type="ECO:0000313" key="9">
    <source>
        <dbReference type="EMBL" id="KAK2754621.1"/>
    </source>
</evidence>
<keyword evidence="5" id="KW-0256">Endoplasmic reticulum</keyword>
<dbReference type="InterPro" id="IPR007751">
    <property type="entry name" value="DUF676_lipase-like"/>
</dbReference>
<dbReference type="SUPFAM" id="SSF53474">
    <property type="entry name" value="alpha/beta-Hydrolases"/>
    <property type="match status" value="1"/>
</dbReference>
<name>A0AAD9YBL8_COLKA</name>
<evidence type="ECO:0000259" key="8">
    <source>
        <dbReference type="Pfam" id="PF05057"/>
    </source>
</evidence>
<evidence type="ECO:0000256" key="6">
    <source>
        <dbReference type="ARBA" id="ARBA00023128"/>
    </source>
</evidence>
<proteinExistence type="inferred from homology"/>
<organism evidence="9 10">
    <name type="scientific">Colletotrichum kahawae</name>
    <name type="common">Coffee berry disease fungus</name>
    <dbReference type="NCBI Taxonomy" id="34407"/>
    <lineage>
        <taxon>Eukaryota</taxon>
        <taxon>Fungi</taxon>
        <taxon>Dikarya</taxon>
        <taxon>Ascomycota</taxon>
        <taxon>Pezizomycotina</taxon>
        <taxon>Sordariomycetes</taxon>
        <taxon>Hypocreomycetidae</taxon>
        <taxon>Glomerellales</taxon>
        <taxon>Glomerellaceae</taxon>
        <taxon>Colletotrichum</taxon>
        <taxon>Colletotrichum gloeosporioides species complex</taxon>
    </lineage>
</organism>
<comment type="caution">
    <text evidence="9">The sequence shown here is derived from an EMBL/GenBank/DDBJ whole genome shotgun (WGS) entry which is preliminary data.</text>
</comment>
<dbReference type="Pfam" id="PF05057">
    <property type="entry name" value="DUF676"/>
    <property type="match status" value="1"/>
</dbReference>
<evidence type="ECO:0000256" key="7">
    <source>
        <dbReference type="ARBA" id="ARBA00023136"/>
    </source>
</evidence>
<feature type="domain" description="DUF676" evidence="8">
    <location>
        <begin position="32"/>
        <end position="166"/>
    </location>
</feature>
<dbReference type="AlphaFoldDB" id="A0AAD9YBL8"/>
<dbReference type="Pfam" id="PF12796">
    <property type="entry name" value="Ank_2"/>
    <property type="match status" value="1"/>
</dbReference>
<evidence type="ECO:0000256" key="3">
    <source>
        <dbReference type="ARBA" id="ARBA00004370"/>
    </source>
</evidence>
<evidence type="ECO:0000256" key="1">
    <source>
        <dbReference type="ARBA" id="ARBA00004173"/>
    </source>
</evidence>
<accession>A0AAD9YBL8</accession>
<dbReference type="EMBL" id="VYYT01000226">
    <property type="protein sequence ID" value="KAK2754621.1"/>
    <property type="molecule type" value="Genomic_DNA"/>
</dbReference>
<comment type="subcellular location">
    <subcellularLocation>
        <location evidence="2">Endoplasmic reticulum</location>
    </subcellularLocation>
    <subcellularLocation>
        <location evidence="3">Membrane</location>
    </subcellularLocation>
    <subcellularLocation>
        <location evidence="1">Mitochondrion</location>
    </subcellularLocation>
</comment>
<keyword evidence="10" id="KW-1185">Reference proteome</keyword>
<dbReference type="PANTHER" id="PTHR48182">
    <property type="entry name" value="PROTEIN SERAC1"/>
    <property type="match status" value="1"/>
</dbReference>
<keyword evidence="6" id="KW-0496">Mitochondrion</keyword>